<keyword evidence="2" id="KW-1185">Reference proteome</keyword>
<sequence length="299" mass="35249">MNRDEVMTFVKKSLSFLPDKSYIKLYYQLRVGRKLNTNNPTTLNEKLQWLKFNYRFPLQSIVSDKLLVRDYVKEKIGEKYLIPLLGSWEKYEDIDFSLLPKQFVLKCNHDSGGLVVCTDKNKLDHANARSKIEKSLKSNFFYIGREYQYKNIKPMILCEKFISDDGNVPMDYKIYCFNGKPDVILVCKDRFSKNSHKASYLYYDQEWNFIPLNKGDDKLPDPKIPMPKNLDKMLEIAKILSKDFVFARIDLYNINGQIYFGEITLSPNSGFDADITYETDLMFGEKLKIPYWEDIKRNI</sequence>
<evidence type="ECO:0000313" key="2">
    <source>
        <dbReference type="Proteomes" id="UP000261231"/>
    </source>
</evidence>
<reference evidence="1 2" key="1">
    <citation type="submission" date="2018-08" db="EMBL/GenBank/DDBJ databases">
        <title>A genome reference for cultivated species of the human gut microbiota.</title>
        <authorList>
            <person name="Zou Y."/>
            <person name="Xue W."/>
            <person name="Luo G."/>
        </authorList>
    </citation>
    <scope>NUCLEOTIDE SEQUENCE [LARGE SCALE GENOMIC DNA]</scope>
    <source>
        <strain evidence="1 2">AM28-39</strain>
    </source>
</reference>
<dbReference type="EMBL" id="QVFD01000002">
    <property type="protein sequence ID" value="RGC50303.1"/>
    <property type="molecule type" value="Genomic_DNA"/>
</dbReference>
<dbReference type="InterPro" id="IPR029465">
    <property type="entry name" value="ATPgrasp_TupA"/>
</dbReference>
<dbReference type="GO" id="GO:0016740">
    <property type="term" value="F:transferase activity"/>
    <property type="evidence" value="ECO:0007669"/>
    <property type="project" value="UniProtKB-KW"/>
</dbReference>
<gene>
    <name evidence="1" type="ORF">DW747_02730</name>
</gene>
<dbReference type="AlphaFoldDB" id="A0A3E2XP59"/>
<dbReference type="OrthoDB" id="9791827at2"/>
<accession>A0A3E2XP59</accession>
<dbReference type="Pfam" id="PF14305">
    <property type="entry name" value="ATPgrasp_TupA"/>
    <property type="match status" value="1"/>
</dbReference>
<proteinExistence type="predicted"/>
<evidence type="ECO:0000313" key="1">
    <source>
        <dbReference type="EMBL" id="RGC50303.1"/>
    </source>
</evidence>
<protein>
    <submittedName>
        <fullName evidence="1">Glycosyl transferase</fullName>
    </submittedName>
</protein>
<name>A0A3E2XP59_9FIRM</name>
<dbReference type="RefSeq" id="WP_117538888.1">
    <property type="nucleotide sequence ID" value="NZ_QVFD01000002.1"/>
</dbReference>
<organism evidence="1 2">
    <name type="scientific">Coprococcus catus</name>
    <dbReference type="NCBI Taxonomy" id="116085"/>
    <lineage>
        <taxon>Bacteria</taxon>
        <taxon>Bacillati</taxon>
        <taxon>Bacillota</taxon>
        <taxon>Clostridia</taxon>
        <taxon>Lachnospirales</taxon>
        <taxon>Lachnospiraceae</taxon>
        <taxon>Coprococcus</taxon>
    </lineage>
</organism>
<dbReference type="Proteomes" id="UP000261231">
    <property type="component" value="Unassembled WGS sequence"/>
</dbReference>
<comment type="caution">
    <text evidence="1">The sequence shown here is derived from an EMBL/GenBank/DDBJ whole genome shotgun (WGS) entry which is preliminary data.</text>
</comment>
<keyword evidence="1" id="KW-0808">Transferase</keyword>